<dbReference type="AlphaFoldDB" id="A0AAU7XB86"/>
<dbReference type="EMBL" id="CP158568">
    <property type="protein sequence ID" value="XBY44693.1"/>
    <property type="molecule type" value="Genomic_DNA"/>
</dbReference>
<sequence>MRDDKAMETIEVPAAADASAGPPVVDAADLLGETRQILIAHRGEHYRLRITSNDKLILTK</sequence>
<name>A0AAU7XB86_9HYPH</name>
<dbReference type="Pfam" id="PF10636">
    <property type="entry name" value="hemP"/>
    <property type="match status" value="1"/>
</dbReference>
<protein>
    <submittedName>
        <fullName evidence="1">Hemin uptake protein HemP</fullName>
    </submittedName>
</protein>
<dbReference type="Gene3D" id="2.10.70.10">
    <property type="entry name" value="Complement Module, domain 1"/>
    <property type="match status" value="1"/>
</dbReference>
<gene>
    <name evidence="1" type="ORF">ABS361_22315</name>
</gene>
<dbReference type="InterPro" id="IPR019600">
    <property type="entry name" value="Hemin_uptake_protein_HemP"/>
</dbReference>
<dbReference type="RefSeq" id="WP_407049783.1">
    <property type="nucleotide sequence ID" value="NZ_CP158568.1"/>
</dbReference>
<proteinExistence type="predicted"/>
<accession>A0AAU7XB86</accession>
<dbReference type="KEGG" id="mflg:ABS361_22315"/>
<organism evidence="1">
    <name type="scientific">Methyloraptor flagellatus</name>
    <dbReference type="NCBI Taxonomy" id="3162530"/>
    <lineage>
        <taxon>Bacteria</taxon>
        <taxon>Pseudomonadati</taxon>
        <taxon>Pseudomonadota</taxon>
        <taxon>Alphaproteobacteria</taxon>
        <taxon>Hyphomicrobiales</taxon>
        <taxon>Ancalomicrobiaceae</taxon>
        <taxon>Methyloraptor</taxon>
    </lineage>
</organism>
<reference evidence="1" key="1">
    <citation type="submission" date="2024-06" db="EMBL/GenBank/DDBJ databases">
        <title>Methylostella associata gen. nov., sp. nov., a novel Ancalomicrobiaceae-affiliated facultatively methylotrophic bacteria that feed on methanotrophs of the genus Methylococcus.</title>
        <authorList>
            <person name="Saltykova V."/>
            <person name="Danilova O.V."/>
            <person name="Oshkin I.Y."/>
            <person name="Belova S.E."/>
            <person name="Pimenov N.V."/>
            <person name="Dedysh S.N."/>
        </authorList>
    </citation>
    <scope>NUCLEOTIDE SEQUENCE</scope>
    <source>
        <strain evidence="1">S20</strain>
    </source>
</reference>
<evidence type="ECO:0000313" key="1">
    <source>
        <dbReference type="EMBL" id="XBY44693.1"/>
    </source>
</evidence>